<organism evidence="2 3">
    <name type="scientific">Crinalium epipsammum PCC 9333</name>
    <dbReference type="NCBI Taxonomy" id="1173022"/>
    <lineage>
        <taxon>Bacteria</taxon>
        <taxon>Bacillati</taxon>
        <taxon>Cyanobacteriota</taxon>
        <taxon>Cyanophyceae</taxon>
        <taxon>Gomontiellales</taxon>
        <taxon>Gomontiellaceae</taxon>
        <taxon>Crinalium</taxon>
    </lineage>
</organism>
<evidence type="ECO:0000313" key="3">
    <source>
        <dbReference type="Proteomes" id="UP000010472"/>
    </source>
</evidence>
<dbReference type="HOGENOM" id="CLU_838671_0_0_3"/>
<protein>
    <submittedName>
        <fullName evidence="2">Uncharacterized protein</fullName>
    </submittedName>
</protein>
<dbReference type="KEGG" id="cep:Cri9333_2704"/>
<accession>K9W1A5</accession>
<dbReference type="EMBL" id="CP003620">
    <property type="protein sequence ID" value="AFZ13559.1"/>
    <property type="molecule type" value="Genomic_DNA"/>
</dbReference>
<gene>
    <name evidence="2" type="ORF">Cri9333_2704</name>
</gene>
<feature type="chain" id="PRO_5003937100" evidence="1">
    <location>
        <begin position="22"/>
        <end position="331"/>
    </location>
</feature>
<dbReference type="Proteomes" id="UP000010472">
    <property type="component" value="Chromosome"/>
</dbReference>
<proteinExistence type="predicted"/>
<evidence type="ECO:0000313" key="2">
    <source>
        <dbReference type="EMBL" id="AFZ13559.1"/>
    </source>
</evidence>
<name>K9W1A5_9CYAN</name>
<dbReference type="RefSeq" id="WP_015203673.1">
    <property type="nucleotide sequence ID" value="NC_019753.1"/>
</dbReference>
<dbReference type="AlphaFoldDB" id="K9W1A5"/>
<keyword evidence="3" id="KW-1185">Reference proteome</keyword>
<reference evidence="2 3" key="1">
    <citation type="submission" date="2012-06" db="EMBL/GenBank/DDBJ databases">
        <title>Finished chromosome of genome of Crinalium epipsammum PCC 9333.</title>
        <authorList>
            <consortium name="US DOE Joint Genome Institute"/>
            <person name="Gugger M."/>
            <person name="Coursin T."/>
            <person name="Rippka R."/>
            <person name="Tandeau De Marsac N."/>
            <person name="Huntemann M."/>
            <person name="Wei C.-L."/>
            <person name="Han J."/>
            <person name="Detter J.C."/>
            <person name="Han C."/>
            <person name="Tapia R."/>
            <person name="Davenport K."/>
            <person name="Daligault H."/>
            <person name="Erkkila T."/>
            <person name="Gu W."/>
            <person name="Munk A.C.C."/>
            <person name="Teshima H."/>
            <person name="Xu Y."/>
            <person name="Chain P."/>
            <person name="Chen A."/>
            <person name="Krypides N."/>
            <person name="Mavromatis K."/>
            <person name="Markowitz V."/>
            <person name="Szeto E."/>
            <person name="Ivanova N."/>
            <person name="Mikhailova N."/>
            <person name="Ovchinnikova G."/>
            <person name="Pagani I."/>
            <person name="Pati A."/>
            <person name="Goodwin L."/>
            <person name="Peters L."/>
            <person name="Pitluck S."/>
            <person name="Woyke T."/>
            <person name="Kerfeld C."/>
        </authorList>
    </citation>
    <scope>NUCLEOTIDE SEQUENCE [LARGE SCALE GENOMIC DNA]</scope>
    <source>
        <strain evidence="2 3">PCC 9333</strain>
    </source>
</reference>
<feature type="signal peptide" evidence="1">
    <location>
        <begin position="1"/>
        <end position="21"/>
    </location>
</feature>
<sequence>MRFSIPTIALSSCFIISAVFAQTQPLKTTVPTCAQNGKITGSVIEFGAADRTMYTSTTIDATGKITINPTLWNHNNPGFQPIVDKISPSTVQAIIKLANNESFRTLKSDPYKYALGEARQTSNYFTANPIKFIQINQPCANHTVTVSLGKEGEMLRFARNYSSDRRLRVLSLKQLPNSTQLSSKEINQFDEIYELLKDLEAGVTQISLGQESIPRWGKRNLLDIALQVAKESDDALPDSITYIETTRQKLDGLPSNLNNPSTNKVYLVMMKGKFTLNRVPLPVRAKLPSGNNLNLTVDGNTGQVVSLGINDLPADLKQLGEIKNLTQFTKF</sequence>
<evidence type="ECO:0000256" key="1">
    <source>
        <dbReference type="SAM" id="SignalP"/>
    </source>
</evidence>
<dbReference type="STRING" id="1173022.Cri9333_2704"/>
<keyword evidence="1" id="KW-0732">Signal</keyword>